<evidence type="ECO:0000256" key="2">
    <source>
        <dbReference type="SAM" id="SignalP"/>
    </source>
</evidence>
<evidence type="ECO:0000313" key="4">
    <source>
        <dbReference type="RefSeq" id="XP_056693171.1"/>
    </source>
</evidence>
<dbReference type="GeneID" id="110792773"/>
<accession>A0ABM3RC34</accession>
<sequence>MKIHHVLFIISILTFSNFISQTSSSSPTTHHHASSQGATKLNKTACHGSQSFFNESGLQCDEARDNNVDYAIHSYRRQGGRGGRGGGGGGGGNINNHVPTSRKSHAPWLVCPCLLNASFFAYVTFACLLL</sequence>
<organism evidence="3 4">
    <name type="scientific">Spinacia oleracea</name>
    <name type="common">Spinach</name>
    <dbReference type="NCBI Taxonomy" id="3562"/>
    <lineage>
        <taxon>Eukaryota</taxon>
        <taxon>Viridiplantae</taxon>
        <taxon>Streptophyta</taxon>
        <taxon>Embryophyta</taxon>
        <taxon>Tracheophyta</taxon>
        <taxon>Spermatophyta</taxon>
        <taxon>Magnoliopsida</taxon>
        <taxon>eudicotyledons</taxon>
        <taxon>Gunneridae</taxon>
        <taxon>Pentapetalae</taxon>
        <taxon>Caryophyllales</taxon>
        <taxon>Chenopodiaceae</taxon>
        <taxon>Chenopodioideae</taxon>
        <taxon>Anserineae</taxon>
        <taxon>Spinacia</taxon>
    </lineage>
</organism>
<protein>
    <submittedName>
        <fullName evidence="4">Uncharacterized protein</fullName>
    </submittedName>
</protein>
<reference evidence="3" key="1">
    <citation type="journal article" date="2021" name="Nat. Commun.">
        <title>Genomic analyses provide insights into spinach domestication and the genetic basis of agronomic traits.</title>
        <authorList>
            <person name="Cai X."/>
            <person name="Sun X."/>
            <person name="Xu C."/>
            <person name="Sun H."/>
            <person name="Wang X."/>
            <person name="Ge C."/>
            <person name="Zhang Z."/>
            <person name="Wang Q."/>
            <person name="Fei Z."/>
            <person name="Jiao C."/>
            <person name="Wang Q."/>
        </authorList>
    </citation>
    <scope>NUCLEOTIDE SEQUENCE [LARGE SCALE GENOMIC DNA]</scope>
    <source>
        <strain evidence="3">cv. Varoflay</strain>
    </source>
</reference>
<dbReference type="RefSeq" id="XP_056693171.1">
    <property type="nucleotide sequence ID" value="XM_056837193.1"/>
</dbReference>
<evidence type="ECO:0000313" key="3">
    <source>
        <dbReference type="Proteomes" id="UP000813463"/>
    </source>
</evidence>
<feature type="region of interest" description="Disordered" evidence="1">
    <location>
        <begin position="76"/>
        <end position="96"/>
    </location>
</feature>
<feature type="signal peptide" evidence="2">
    <location>
        <begin position="1"/>
        <end position="24"/>
    </location>
</feature>
<dbReference type="Proteomes" id="UP000813463">
    <property type="component" value="Chromosome 2"/>
</dbReference>
<name>A0ABM3RC34_SPIOL</name>
<gene>
    <name evidence="4" type="primary">LOC110792773</name>
</gene>
<feature type="chain" id="PRO_5046018090" evidence="2">
    <location>
        <begin position="25"/>
        <end position="130"/>
    </location>
</feature>
<evidence type="ECO:0000256" key="1">
    <source>
        <dbReference type="SAM" id="MobiDB-lite"/>
    </source>
</evidence>
<reference evidence="4" key="2">
    <citation type="submission" date="2025-08" db="UniProtKB">
        <authorList>
            <consortium name="RefSeq"/>
        </authorList>
    </citation>
    <scope>IDENTIFICATION</scope>
    <source>
        <tissue evidence="4">Leaf</tissue>
    </source>
</reference>
<keyword evidence="3" id="KW-1185">Reference proteome</keyword>
<feature type="compositionally biased region" description="Gly residues" evidence="1">
    <location>
        <begin position="80"/>
        <end position="93"/>
    </location>
</feature>
<keyword evidence="2" id="KW-0732">Signal</keyword>
<proteinExistence type="predicted"/>